<dbReference type="Pfam" id="PF00005">
    <property type="entry name" value="ABC_tran"/>
    <property type="match status" value="1"/>
</dbReference>
<dbReference type="Gene3D" id="3.40.50.300">
    <property type="entry name" value="P-loop containing nucleotide triphosphate hydrolases"/>
    <property type="match status" value="1"/>
</dbReference>
<dbReference type="InterPro" id="IPR003593">
    <property type="entry name" value="AAA+_ATPase"/>
</dbReference>
<protein>
    <submittedName>
        <fullName evidence="5">Putative ABC transporter ATP-binding protein</fullName>
    </submittedName>
</protein>
<dbReference type="STRING" id="1032480.MLP_18240"/>
<dbReference type="PROSITE" id="PS00211">
    <property type="entry name" value="ABC_TRANSPORTER_1"/>
    <property type="match status" value="1"/>
</dbReference>
<feature type="domain" description="ABC transporter" evidence="4">
    <location>
        <begin position="15"/>
        <end position="264"/>
    </location>
</feature>
<evidence type="ECO:0000256" key="2">
    <source>
        <dbReference type="ARBA" id="ARBA00022741"/>
    </source>
</evidence>
<dbReference type="AlphaFoldDB" id="F5XSF7"/>
<evidence type="ECO:0000259" key="4">
    <source>
        <dbReference type="PROSITE" id="PS50893"/>
    </source>
</evidence>
<dbReference type="KEGG" id="mph:MLP_18240"/>
<dbReference type="InterPro" id="IPR027417">
    <property type="entry name" value="P-loop_NTPase"/>
</dbReference>
<organism evidence="5 6">
    <name type="scientific">Microlunatus phosphovorus (strain ATCC 700054 / DSM 10555 / JCM 9379 / NBRC 101784 / NCIMB 13414 / VKM Ac-1990 / NM-1)</name>
    <dbReference type="NCBI Taxonomy" id="1032480"/>
    <lineage>
        <taxon>Bacteria</taxon>
        <taxon>Bacillati</taxon>
        <taxon>Actinomycetota</taxon>
        <taxon>Actinomycetes</taxon>
        <taxon>Propionibacteriales</taxon>
        <taxon>Propionibacteriaceae</taxon>
        <taxon>Microlunatus</taxon>
    </lineage>
</organism>
<dbReference type="SMART" id="SM00382">
    <property type="entry name" value="AAA"/>
    <property type="match status" value="1"/>
</dbReference>
<dbReference type="InterPro" id="IPR017871">
    <property type="entry name" value="ABC_transporter-like_CS"/>
</dbReference>
<accession>F5XSF7</accession>
<dbReference type="GO" id="GO:0016887">
    <property type="term" value="F:ATP hydrolysis activity"/>
    <property type="evidence" value="ECO:0007669"/>
    <property type="project" value="InterPro"/>
</dbReference>
<dbReference type="CDD" id="cd03257">
    <property type="entry name" value="ABC_NikE_OppD_transporters"/>
    <property type="match status" value="1"/>
</dbReference>
<dbReference type="GO" id="GO:0005524">
    <property type="term" value="F:ATP binding"/>
    <property type="evidence" value="ECO:0007669"/>
    <property type="project" value="UniProtKB-KW"/>
</dbReference>
<dbReference type="SUPFAM" id="SSF52540">
    <property type="entry name" value="P-loop containing nucleoside triphosphate hydrolases"/>
    <property type="match status" value="1"/>
</dbReference>
<evidence type="ECO:0000256" key="3">
    <source>
        <dbReference type="ARBA" id="ARBA00022840"/>
    </source>
</evidence>
<dbReference type="PANTHER" id="PTHR43776">
    <property type="entry name" value="TRANSPORT ATP-BINDING PROTEIN"/>
    <property type="match status" value="1"/>
</dbReference>
<keyword evidence="1" id="KW-0813">Transport</keyword>
<evidence type="ECO:0000313" key="6">
    <source>
        <dbReference type="Proteomes" id="UP000007947"/>
    </source>
</evidence>
<sequence>MGTMTTTESQSSVFAQLDQVSRRYRIPGSLFRRGGERWRTVLHDISMPIDAGATIALVGSSGAGKTTVARCLLALDPVDEGSVSCQGRPVLPGSVRQLRWFRQLVQYVPQDPASSLDPRRPVRQLVAEPLRRLGVDGNHAELVADALEQVGLDPALAARRPGEISGGQAQRVAIARAIVTRPRLLIADEPVSGLDLPLRRQILEVLARLHAEQGTALLLVSHDLAAVVHLCQRVIVLDQGRIAEAGPTTQLFSQPEHPATRRLLAAVPRLPVPA</sequence>
<proteinExistence type="predicted"/>
<dbReference type="PROSITE" id="PS50893">
    <property type="entry name" value="ABC_TRANSPORTER_2"/>
    <property type="match status" value="1"/>
</dbReference>
<name>F5XSF7_MICPN</name>
<dbReference type="GO" id="GO:0055085">
    <property type="term" value="P:transmembrane transport"/>
    <property type="evidence" value="ECO:0007669"/>
    <property type="project" value="UniProtKB-ARBA"/>
</dbReference>
<gene>
    <name evidence="5" type="ordered locus">MLP_18240</name>
</gene>
<evidence type="ECO:0000313" key="5">
    <source>
        <dbReference type="EMBL" id="BAK34838.1"/>
    </source>
</evidence>
<dbReference type="HOGENOM" id="CLU_000604_1_23_11"/>
<dbReference type="InterPro" id="IPR050319">
    <property type="entry name" value="ABC_transp_ATP-bind"/>
</dbReference>
<dbReference type="EMBL" id="AP012204">
    <property type="protein sequence ID" value="BAK34838.1"/>
    <property type="molecule type" value="Genomic_DNA"/>
</dbReference>
<evidence type="ECO:0000256" key="1">
    <source>
        <dbReference type="ARBA" id="ARBA00022448"/>
    </source>
</evidence>
<reference evidence="5 6" key="1">
    <citation type="submission" date="2011-05" db="EMBL/GenBank/DDBJ databases">
        <title>Whole genome sequence of Microlunatus phosphovorus NM-1.</title>
        <authorList>
            <person name="Hosoyama A."/>
            <person name="Sasaki K."/>
            <person name="Harada T."/>
            <person name="Igarashi R."/>
            <person name="Kawakoshi A."/>
            <person name="Sasagawa M."/>
            <person name="Fukada J."/>
            <person name="Nakamura S."/>
            <person name="Katano Y."/>
            <person name="Hanada S."/>
            <person name="Kamagata Y."/>
            <person name="Nakamura N."/>
            <person name="Yamazaki S."/>
            <person name="Fujita N."/>
        </authorList>
    </citation>
    <scope>NUCLEOTIDE SEQUENCE [LARGE SCALE GENOMIC DNA]</scope>
    <source>
        <strain evidence="6">ATCC 700054 / DSM 10555 / JCM 9379 / NBRC 101784 / NCIMB 13414 / VKM Ac-1990 / NM-1</strain>
    </source>
</reference>
<dbReference type="Proteomes" id="UP000007947">
    <property type="component" value="Chromosome"/>
</dbReference>
<dbReference type="eggNOG" id="COG4608">
    <property type="taxonomic scope" value="Bacteria"/>
</dbReference>
<keyword evidence="6" id="KW-1185">Reference proteome</keyword>
<keyword evidence="2" id="KW-0547">Nucleotide-binding</keyword>
<dbReference type="InterPro" id="IPR003439">
    <property type="entry name" value="ABC_transporter-like_ATP-bd"/>
</dbReference>
<keyword evidence="3 5" id="KW-0067">ATP-binding</keyword>